<dbReference type="SUPFAM" id="SSF47473">
    <property type="entry name" value="EF-hand"/>
    <property type="match status" value="1"/>
</dbReference>
<dbReference type="PROSITE" id="PS00018">
    <property type="entry name" value="EF_HAND_1"/>
    <property type="match status" value="1"/>
</dbReference>
<evidence type="ECO:0000259" key="2">
    <source>
        <dbReference type="PROSITE" id="PS50222"/>
    </source>
</evidence>
<feature type="domain" description="EF-hand" evidence="2">
    <location>
        <begin position="15"/>
        <end position="50"/>
    </location>
</feature>
<dbReference type="CDD" id="cd00051">
    <property type="entry name" value="EFh"/>
    <property type="match status" value="1"/>
</dbReference>
<dbReference type="SMART" id="SM00054">
    <property type="entry name" value="EFh"/>
    <property type="match status" value="2"/>
</dbReference>
<reference evidence="3 4" key="1">
    <citation type="journal article" date="2021" name="Int. J. Syst. Evol. Microbiol.">
        <title>Steroidobacter gossypii sp. nov., isolated from soil of cotton cropping field.</title>
        <authorList>
            <person name="Huang R."/>
            <person name="Yang S."/>
            <person name="Zhen C."/>
            <person name="Liu W."/>
        </authorList>
    </citation>
    <scope>NUCLEOTIDE SEQUENCE [LARGE SCALE GENOMIC DNA]</scope>
    <source>
        <strain evidence="3 4">S1-65</strain>
    </source>
</reference>
<accession>A0ABS1WRM2</accession>
<evidence type="ECO:0000256" key="1">
    <source>
        <dbReference type="ARBA" id="ARBA00022737"/>
    </source>
</evidence>
<proteinExistence type="predicted"/>
<gene>
    <name evidence="3" type="ORF">JM946_02665</name>
</gene>
<organism evidence="3 4">
    <name type="scientific">Steroidobacter gossypii</name>
    <dbReference type="NCBI Taxonomy" id="2805490"/>
    <lineage>
        <taxon>Bacteria</taxon>
        <taxon>Pseudomonadati</taxon>
        <taxon>Pseudomonadota</taxon>
        <taxon>Gammaproteobacteria</taxon>
        <taxon>Steroidobacterales</taxon>
        <taxon>Steroidobacteraceae</taxon>
        <taxon>Steroidobacter</taxon>
    </lineage>
</organism>
<sequence length="82" mass="9191">MPDLDAVKDIDVDAADLKELKQSFDACDSNADGWIVHQEFSALLRSLDQDLSEDECLLAFELTDADGDGSISFEEFMGWWTE</sequence>
<dbReference type="EMBL" id="JAEVLS010000001">
    <property type="protein sequence ID" value="MBM0103624.1"/>
    <property type="molecule type" value="Genomic_DNA"/>
</dbReference>
<dbReference type="Proteomes" id="UP000661077">
    <property type="component" value="Unassembled WGS sequence"/>
</dbReference>
<feature type="domain" description="EF-hand" evidence="2">
    <location>
        <begin position="51"/>
        <end position="82"/>
    </location>
</feature>
<dbReference type="Gene3D" id="1.10.238.10">
    <property type="entry name" value="EF-hand"/>
    <property type="match status" value="1"/>
</dbReference>
<protein>
    <submittedName>
        <fullName evidence="3">EF-hand domain-containing protein</fullName>
    </submittedName>
</protein>
<dbReference type="InterPro" id="IPR002048">
    <property type="entry name" value="EF_hand_dom"/>
</dbReference>
<dbReference type="PANTHER" id="PTHR46311">
    <property type="entry name" value="CALCIUM-BINDING PROTEIN 8-RELATED"/>
    <property type="match status" value="1"/>
</dbReference>
<dbReference type="InterPro" id="IPR051111">
    <property type="entry name" value="Ca-binding_regulatory"/>
</dbReference>
<dbReference type="RefSeq" id="WP_203165585.1">
    <property type="nucleotide sequence ID" value="NZ_JAEVLS010000001.1"/>
</dbReference>
<dbReference type="PROSITE" id="PS50222">
    <property type="entry name" value="EF_HAND_2"/>
    <property type="match status" value="2"/>
</dbReference>
<evidence type="ECO:0000313" key="4">
    <source>
        <dbReference type="Proteomes" id="UP000661077"/>
    </source>
</evidence>
<name>A0ABS1WRM2_9GAMM</name>
<keyword evidence="4" id="KW-1185">Reference proteome</keyword>
<dbReference type="InterPro" id="IPR018247">
    <property type="entry name" value="EF_Hand_1_Ca_BS"/>
</dbReference>
<dbReference type="InterPro" id="IPR011992">
    <property type="entry name" value="EF-hand-dom_pair"/>
</dbReference>
<dbReference type="Pfam" id="PF13499">
    <property type="entry name" value="EF-hand_7"/>
    <property type="match status" value="1"/>
</dbReference>
<evidence type="ECO:0000313" key="3">
    <source>
        <dbReference type="EMBL" id="MBM0103624.1"/>
    </source>
</evidence>
<dbReference type="PANTHER" id="PTHR46311:SF5">
    <property type="entry name" value="EF-HAND DOMAIN-CONTAINING PROTEIN"/>
    <property type="match status" value="1"/>
</dbReference>
<comment type="caution">
    <text evidence="3">The sequence shown here is derived from an EMBL/GenBank/DDBJ whole genome shotgun (WGS) entry which is preliminary data.</text>
</comment>
<keyword evidence="1" id="KW-0677">Repeat</keyword>